<dbReference type="Proteomes" id="UP001597318">
    <property type="component" value="Unassembled WGS sequence"/>
</dbReference>
<keyword evidence="1" id="KW-0472">Membrane</keyword>
<proteinExistence type="predicted"/>
<evidence type="ECO:0000256" key="1">
    <source>
        <dbReference type="SAM" id="Phobius"/>
    </source>
</evidence>
<gene>
    <name evidence="2" type="ORF">ACFSKK_07255</name>
</gene>
<evidence type="ECO:0000313" key="2">
    <source>
        <dbReference type="EMBL" id="MFD2213491.1"/>
    </source>
</evidence>
<feature type="transmembrane region" description="Helical" evidence="1">
    <location>
        <begin position="80"/>
        <end position="99"/>
    </location>
</feature>
<dbReference type="RefSeq" id="WP_247340666.1">
    <property type="nucleotide sequence ID" value="NZ_CP095550.1"/>
</dbReference>
<protein>
    <submittedName>
        <fullName evidence="2">YesL family protein</fullName>
    </submittedName>
</protein>
<evidence type="ECO:0000313" key="3">
    <source>
        <dbReference type="Proteomes" id="UP001597318"/>
    </source>
</evidence>
<feature type="transmembrane region" description="Helical" evidence="1">
    <location>
        <begin position="147"/>
        <end position="171"/>
    </location>
</feature>
<accession>A0ABW5BXC8</accession>
<keyword evidence="3" id="KW-1185">Reference proteome</keyword>
<reference evidence="3" key="1">
    <citation type="journal article" date="2019" name="Int. J. Syst. Evol. Microbiol.">
        <title>The Global Catalogue of Microorganisms (GCM) 10K type strain sequencing project: providing services to taxonomists for standard genome sequencing and annotation.</title>
        <authorList>
            <consortium name="The Broad Institute Genomics Platform"/>
            <consortium name="The Broad Institute Genome Sequencing Center for Infectious Disease"/>
            <person name="Wu L."/>
            <person name="Ma J."/>
        </authorList>
    </citation>
    <scope>NUCLEOTIDE SEQUENCE [LARGE SCALE GENOMIC DNA]</scope>
    <source>
        <strain evidence="3">CGMCC 1.15474</strain>
    </source>
</reference>
<keyword evidence="1" id="KW-1133">Transmembrane helix</keyword>
<keyword evidence="1" id="KW-0812">Transmembrane</keyword>
<dbReference type="InterPro" id="IPR006938">
    <property type="entry name" value="DUF624"/>
</dbReference>
<dbReference type="Pfam" id="PF04854">
    <property type="entry name" value="DUF624"/>
    <property type="match status" value="1"/>
</dbReference>
<name>A0ABW5BXC8_9BACI</name>
<feature type="transmembrane region" description="Helical" evidence="1">
    <location>
        <begin position="177"/>
        <end position="195"/>
    </location>
</feature>
<feature type="transmembrane region" description="Helical" evidence="1">
    <location>
        <begin position="25"/>
        <end position="51"/>
    </location>
</feature>
<feature type="transmembrane region" description="Helical" evidence="1">
    <location>
        <begin position="111"/>
        <end position="135"/>
    </location>
</feature>
<dbReference type="EMBL" id="JBHUIK010000001">
    <property type="protein sequence ID" value="MFD2213491.1"/>
    <property type="molecule type" value="Genomic_DNA"/>
</dbReference>
<comment type="caution">
    <text evidence="2">The sequence shown here is derived from an EMBL/GenBank/DDBJ whole genome shotgun (WGS) entry which is preliminary data.</text>
</comment>
<organism evidence="2 3">
    <name type="scientific">Metabacillus endolithicus</name>
    <dbReference type="NCBI Taxonomy" id="1535204"/>
    <lineage>
        <taxon>Bacteria</taxon>
        <taxon>Bacillati</taxon>
        <taxon>Bacillota</taxon>
        <taxon>Bacilli</taxon>
        <taxon>Bacillales</taxon>
        <taxon>Bacillaceae</taxon>
        <taxon>Metabacillus</taxon>
    </lineage>
</organism>
<sequence length="222" mass="25402">METHGFLGGVHNVLEWISRLALLNILWIFFSILGLGIFGFFPATAAMFSVVRRWSLREMDFSISSTFWKAYKKEFIKSNILGMILTLIGIVLIIDVYYLKQASSFIQQLLSVPFLILSILFVCMLLYVFPMYVHYEMKVLQVLKNSFFVMIMNPLSTLMMLVCGAGLMILLSFAPPLLLICSGNLVALLITRPAMNAFQKINDKQQERIVQNGKRQELINQE</sequence>